<evidence type="ECO:0000256" key="1">
    <source>
        <dbReference type="SAM" id="Coils"/>
    </source>
</evidence>
<keyword evidence="1" id="KW-0175">Coiled coil</keyword>
<feature type="region of interest" description="Disordered" evidence="2">
    <location>
        <begin position="1"/>
        <end position="36"/>
    </location>
</feature>
<organism evidence="4 5">
    <name type="scientific">Pneumocystis wakefieldiae</name>
    <dbReference type="NCBI Taxonomy" id="38082"/>
    <lineage>
        <taxon>Eukaryota</taxon>
        <taxon>Fungi</taxon>
        <taxon>Dikarya</taxon>
        <taxon>Ascomycota</taxon>
        <taxon>Taphrinomycotina</taxon>
        <taxon>Pneumocystomycetes</taxon>
        <taxon>Pneumocystaceae</taxon>
        <taxon>Pneumocystis</taxon>
    </lineage>
</organism>
<feature type="compositionally biased region" description="Polar residues" evidence="2">
    <location>
        <begin position="9"/>
        <end position="26"/>
    </location>
</feature>
<gene>
    <name evidence="4" type="ORF">MERGE_001483</name>
</gene>
<evidence type="ECO:0000313" key="4">
    <source>
        <dbReference type="EMBL" id="QSL67096.1"/>
    </source>
</evidence>
<feature type="compositionally biased region" description="Basic and acidic residues" evidence="2">
    <location>
        <begin position="141"/>
        <end position="157"/>
    </location>
</feature>
<evidence type="ECO:0000256" key="2">
    <source>
        <dbReference type="SAM" id="MobiDB-lite"/>
    </source>
</evidence>
<dbReference type="OrthoDB" id="432685at2759"/>
<reference evidence="4" key="1">
    <citation type="submission" date="2020-06" db="EMBL/GenBank/DDBJ databases">
        <title>Genomes of multiple members of Pneumocystis genus reveal paths to human pathogen Pneumocystis jirovecii.</title>
        <authorList>
            <person name="Cisse O.H."/>
            <person name="Ma L."/>
            <person name="Dekker J."/>
            <person name="Khil P."/>
            <person name="Jo J."/>
            <person name="Brenchley J."/>
            <person name="Blair R."/>
            <person name="Pahar B."/>
            <person name="Chabe M."/>
            <person name="Van Rompay K.A."/>
            <person name="Keesler R."/>
            <person name="Sukura A."/>
            <person name="Hirsch V."/>
            <person name="Kutty G."/>
            <person name="Liu Y."/>
            <person name="Peng L."/>
            <person name="Chen J."/>
            <person name="Song J."/>
            <person name="Weissenbacher-Lang C."/>
            <person name="Xu J."/>
            <person name="Upham N.S."/>
            <person name="Stajich J.E."/>
            <person name="Cuomo C.A."/>
            <person name="Cushion M.T."/>
            <person name="Kovacs J.A."/>
        </authorList>
    </citation>
    <scope>NUCLEOTIDE SEQUENCE</scope>
    <source>
        <strain evidence="4">2A</strain>
    </source>
</reference>
<proteinExistence type="predicted"/>
<feature type="transmembrane region" description="Helical" evidence="3">
    <location>
        <begin position="489"/>
        <end position="517"/>
    </location>
</feature>
<feature type="coiled-coil region" evidence="1">
    <location>
        <begin position="177"/>
        <end position="354"/>
    </location>
</feature>
<dbReference type="AlphaFoldDB" id="A0A899G2D7"/>
<evidence type="ECO:0000256" key="3">
    <source>
        <dbReference type="SAM" id="Phobius"/>
    </source>
</evidence>
<evidence type="ECO:0000313" key="5">
    <source>
        <dbReference type="Proteomes" id="UP000663699"/>
    </source>
</evidence>
<keyword evidence="3" id="KW-0472">Membrane</keyword>
<protein>
    <submittedName>
        <fullName evidence="4">Uncharacterized protein</fullName>
    </submittedName>
</protein>
<keyword evidence="5" id="KW-1185">Reference proteome</keyword>
<sequence length="592" mass="69186">MDSIAEESLISSKKNPISADLSSRSRSAPLDVSALQHQKPRCFSSKDHIELSNIREKSSLDNDSMIPESFNISPVSHSTPNKREHNSISFSGFLKPSSQNLLGDIYKDNLVGPNFVSSNIDNSLEKEMVLEGFGSSPSSVLRKDVSESSPEKSPKTFQKDENILFLTDLVRKYEDSERQTNALITRHEQHIDELESKIESVRLELKDKKKELFETSSREKNLFNQVSVLEKELEKRQRELHSWEDKYLNMKTNCEEQLNEVERVKNIIKEKEKEMEKSEQLIKNLKEGKDSLEVERCFFSDKISALKKQYQELELKNQELNEYKFENIRLNEIIEKLNSELDEIKENKSKEDLLEYTMTNIKRLNPMNLENELLSTLQNDKIEAVLDAHQAFIDIPETLNKGVQVDALQETNIDLKNEKNNYLNLDASSKTEYTNDKSFENSQEISNQYDLLSREIKTQNHLIEKLFQHKSKIFKKSDKLKNNLKINSFLFSILFLKSLNWIVLVLCAFIILFIGVWMTNQNWFVLFGGKPQGITYAELNAWKRANSLDYKLYQNGIIGFRRSWLEGNWRWINCLEWWIDNLLRDVNIQWPS</sequence>
<name>A0A899G2D7_9ASCO</name>
<accession>A0A899G2D7</accession>
<dbReference type="EMBL" id="CP054548">
    <property type="protein sequence ID" value="QSL67096.1"/>
    <property type="molecule type" value="Genomic_DNA"/>
</dbReference>
<keyword evidence="3" id="KW-0812">Transmembrane</keyword>
<feature type="region of interest" description="Disordered" evidence="2">
    <location>
        <begin position="134"/>
        <end position="157"/>
    </location>
</feature>
<dbReference type="Proteomes" id="UP000663699">
    <property type="component" value="Chromosome 17"/>
</dbReference>
<keyword evidence="3" id="KW-1133">Transmembrane helix</keyword>